<dbReference type="OrthoDB" id="9784061at2"/>
<evidence type="ECO:0000313" key="3">
    <source>
        <dbReference type="Proteomes" id="UP000183975"/>
    </source>
</evidence>
<name>A0A1M6NF71_9FIRM</name>
<feature type="chain" id="PRO_5011957670" description="Short-chain isoprenyl diphosphate synthase" evidence="1">
    <location>
        <begin position="22"/>
        <end position="401"/>
    </location>
</feature>
<dbReference type="AlphaFoldDB" id="A0A1M6NF71"/>
<keyword evidence="3" id="KW-1185">Reference proteome</keyword>
<dbReference type="RefSeq" id="WP_072849544.1">
    <property type="nucleotide sequence ID" value="NZ_FRAH01000010.1"/>
</dbReference>
<sequence>MYRKRLLVLCVLAATLGCSCAKVETELPIKSNVDTQTSFDEEKSSQIIAISLEAMKEQASNPSETKLEKVKQVMQRLEEQGYAAVDSKNQINMVCADQAIDFCQAVEEKHQDDFMLTVISDTLKWTIYDFHCEDGTVTVARNIYQFEDGNMQLEDSAIYTASDWKYTAEGYIMFSGSWYSEAYYLFTLSDMQERVALRVLPLDEKYRALNETYMMPISYVKNNMFLMDWSEDDFSALDFYDLFDIFYRQIYGKEVPYGPSDNLGMGTVYQIPKEEFEHTIMTYLNIDSQTLQQKTLYRVDTKTYEYRPRGFYEAEYPEHPYPEVVDYTENADGTITLLVNVVFPYEGLSKVFSHEVVVRPLENGGVQYVSNHVIPSEDNVEESWYKPRLTLAEWVKVYGAE</sequence>
<evidence type="ECO:0000313" key="2">
    <source>
        <dbReference type="EMBL" id="SHJ94340.1"/>
    </source>
</evidence>
<dbReference type="PROSITE" id="PS51257">
    <property type="entry name" value="PROKAR_LIPOPROTEIN"/>
    <property type="match status" value="1"/>
</dbReference>
<gene>
    <name evidence="2" type="ORF">SAMN02745138_00844</name>
</gene>
<evidence type="ECO:0008006" key="4">
    <source>
        <dbReference type="Google" id="ProtNLM"/>
    </source>
</evidence>
<evidence type="ECO:0000256" key="1">
    <source>
        <dbReference type="SAM" id="SignalP"/>
    </source>
</evidence>
<proteinExistence type="predicted"/>
<dbReference type="Proteomes" id="UP000183975">
    <property type="component" value="Unassembled WGS sequence"/>
</dbReference>
<keyword evidence="1" id="KW-0732">Signal</keyword>
<dbReference type="EMBL" id="FRAH01000010">
    <property type="protein sequence ID" value="SHJ94340.1"/>
    <property type="molecule type" value="Genomic_DNA"/>
</dbReference>
<dbReference type="InterPro" id="IPR045714">
    <property type="entry name" value="DUF6070"/>
</dbReference>
<reference evidence="2 3" key="1">
    <citation type="submission" date="2016-11" db="EMBL/GenBank/DDBJ databases">
        <authorList>
            <person name="Jaros S."/>
            <person name="Januszkiewicz K."/>
            <person name="Wedrychowicz H."/>
        </authorList>
    </citation>
    <scope>NUCLEOTIDE SEQUENCE [LARGE SCALE GENOMIC DNA]</scope>
    <source>
        <strain evidence="2 3">DSM 14214</strain>
    </source>
</reference>
<protein>
    <recommendedName>
        <fullName evidence="4">Short-chain isoprenyl diphosphate synthase</fullName>
    </recommendedName>
</protein>
<accession>A0A1M6NF71</accession>
<feature type="signal peptide" evidence="1">
    <location>
        <begin position="1"/>
        <end position="21"/>
    </location>
</feature>
<dbReference type="Pfam" id="PF19546">
    <property type="entry name" value="DUF6070"/>
    <property type="match status" value="1"/>
</dbReference>
<organism evidence="2 3">
    <name type="scientific">Anaerotignum lactatifermentans DSM 14214</name>
    <dbReference type="NCBI Taxonomy" id="1121323"/>
    <lineage>
        <taxon>Bacteria</taxon>
        <taxon>Bacillati</taxon>
        <taxon>Bacillota</taxon>
        <taxon>Clostridia</taxon>
        <taxon>Lachnospirales</taxon>
        <taxon>Anaerotignaceae</taxon>
        <taxon>Anaerotignum</taxon>
    </lineage>
</organism>